<protein>
    <submittedName>
        <fullName evidence="1">Uncharacterized protein</fullName>
    </submittedName>
</protein>
<organism evidence="1">
    <name type="scientific">viral metagenome</name>
    <dbReference type="NCBI Taxonomy" id="1070528"/>
    <lineage>
        <taxon>unclassified sequences</taxon>
        <taxon>metagenomes</taxon>
        <taxon>organismal metagenomes</taxon>
    </lineage>
</organism>
<proteinExistence type="predicted"/>
<sequence>METISQTGKYSISIPITGTIPHKSPKSFDDKNLFINRQCGLTINCFDPTKSSPPNLFLKNLELRMSIYNFQKKCE</sequence>
<dbReference type="AlphaFoldDB" id="A0A6C0IRS8"/>
<name>A0A6C0IRS8_9ZZZZ</name>
<dbReference type="EMBL" id="MN740248">
    <property type="protein sequence ID" value="QHT95921.1"/>
    <property type="molecule type" value="Genomic_DNA"/>
</dbReference>
<reference evidence="1" key="1">
    <citation type="journal article" date="2020" name="Nature">
        <title>Giant virus diversity and host interactions through global metagenomics.</title>
        <authorList>
            <person name="Schulz F."/>
            <person name="Roux S."/>
            <person name="Paez-Espino D."/>
            <person name="Jungbluth S."/>
            <person name="Walsh D.A."/>
            <person name="Denef V.J."/>
            <person name="McMahon K.D."/>
            <person name="Konstantinidis K.T."/>
            <person name="Eloe-Fadrosh E.A."/>
            <person name="Kyrpides N.C."/>
            <person name="Woyke T."/>
        </authorList>
    </citation>
    <scope>NUCLEOTIDE SEQUENCE</scope>
    <source>
        <strain evidence="1">GVMAG-M-3300024301-20</strain>
    </source>
</reference>
<evidence type="ECO:0000313" key="1">
    <source>
        <dbReference type="EMBL" id="QHT95921.1"/>
    </source>
</evidence>
<accession>A0A6C0IRS8</accession>